<dbReference type="Proteomes" id="UP000789525">
    <property type="component" value="Unassembled WGS sequence"/>
</dbReference>
<sequence length="686" mass="75668">MNANASRAWLSHTFFEIAVYILLTILQLDFAFTSWFTTSVVLVARRDPAVWSSRSKTYDWEAAYGKPPSLLDENGDGRRRGAGSPLEVVLGPPSEKGKYDGEYAWWTPVYHRPEAKRSKTWNDYFPTRWTGPRPRLESTPHLPIQNLPPPTPFDAIPPVPALPTEPVPALTKQHMHSSSKGSIGNGSEMRVNVTSTPIMEHDQEHEHERESERERYFEQDLQRQMQQSPVAHSASSHQSHHSRDRTPRRELNRTPTRDRTPTHDRANPLPVKELDMNQMPVSPLDPHLNAQPKGVPEDISLSGTPYSGFRPLSIVQSLWSHRRSQTYPQAGQEHGYGQFFHHHRPPPPVPPIPEQYRQQAQQSTSQAPVVNGQKDGRKGILSIKPLKLGRGRVSVDKTMIGMPKAITLTVNGPAIDGGSPEQSFANPSSPMLPISVRSHSRGMSLDSGINNNHHGGGGASAVVTSPHTSYSASKYSSGLKSIGLGANGRFSVDEMGRLPSLPPRSPLGGVLEEERSATPSVQGSRKADEINIRPPPGASSAKGSSNRHDPKDTKGRGAEFDPNYLFPVANTISSVASRSSRYSTGGMTIPPTPPPKDNWPTADELLPCQHAPHRFVETPHQQSPLSREPSQSHSSSSKQTQKQSQQPQQQRSTPPLVRSYSARTQQTYGDSSGGEQRRVRSPTGYI</sequence>
<name>A0ACA9L9F2_9GLOM</name>
<dbReference type="EMBL" id="CAJVPT010005246">
    <property type="protein sequence ID" value="CAG8518015.1"/>
    <property type="molecule type" value="Genomic_DNA"/>
</dbReference>
<evidence type="ECO:0000313" key="1">
    <source>
        <dbReference type="EMBL" id="CAG8518015.1"/>
    </source>
</evidence>
<keyword evidence="2" id="KW-1185">Reference proteome</keyword>
<comment type="caution">
    <text evidence="1">The sequence shown here is derived from an EMBL/GenBank/DDBJ whole genome shotgun (WGS) entry which is preliminary data.</text>
</comment>
<protein>
    <submittedName>
        <fullName evidence="1">2569_t:CDS:1</fullName>
    </submittedName>
</protein>
<accession>A0ACA9L9F2</accession>
<evidence type="ECO:0000313" key="2">
    <source>
        <dbReference type="Proteomes" id="UP000789525"/>
    </source>
</evidence>
<reference evidence="1" key="1">
    <citation type="submission" date="2021-06" db="EMBL/GenBank/DDBJ databases">
        <authorList>
            <person name="Kallberg Y."/>
            <person name="Tangrot J."/>
            <person name="Rosling A."/>
        </authorList>
    </citation>
    <scope>NUCLEOTIDE SEQUENCE</scope>
    <source>
        <strain evidence="1">CL356</strain>
    </source>
</reference>
<gene>
    <name evidence="1" type="ORF">ACOLOM_LOCUS3525</name>
</gene>
<organism evidence="1 2">
    <name type="scientific">Acaulospora colombiana</name>
    <dbReference type="NCBI Taxonomy" id="27376"/>
    <lineage>
        <taxon>Eukaryota</taxon>
        <taxon>Fungi</taxon>
        <taxon>Fungi incertae sedis</taxon>
        <taxon>Mucoromycota</taxon>
        <taxon>Glomeromycotina</taxon>
        <taxon>Glomeromycetes</taxon>
        <taxon>Diversisporales</taxon>
        <taxon>Acaulosporaceae</taxon>
        <taxon>Acaulospora</taxon>
    </lineage>
</organism>
<proteinExistence type="predicted"/>